<dbReference type="CDD" id="cd03498">
    <property type="entry name" value="SQR_TypeB_2_TM"/>
    <property type="match status" value="1"/>
</dbReference>
<keyword evidence="1" id="KW-0472">Membrane</keyword>
<accession>A0A2N6T0V9</accession>
<gene>
    <name evidence="2" type="ORF">CJ204_02680</name>
</gene>
<dbReference type="InterPro" id="IPR011138">
    <property type="entry name" value="Cytochrome_b-558"/>
</dbReference>
<dbReference type="GO" id="GO:0016020">
    <property type="term" value="C:membrane"/>
    <property type="evidence" value="ECO:0007669"/>
    <property type="project" value="InterPro"/>
</dbReference>
<feature type="transmembrane region" description="Helical" evidence="1">
    <location>
        <begin position="86"/>
        <end position="108"/>
    </location>
</feature>
<keyword evidence="1" id="KW-1133">Transmembrane helix</keyword>
<dbReference type="STRING" id="1725.WU86_09940"/>
<dbReference type="InterPro" id="IPR034804">
    <property type="entry name" value="SQR/QFR_C/D"/>
</dbReference>
<evidence type="ECO:0000313" key="2">
    <source>
        <dbReference type="EMBL" id="PMC62959.1"/>
    </source>
</evidence>
<name>A0A2N6T0V9_9CORY</name>
<reference evidence="2 3" key="1">
    <citation type="submission" date="2017-09" db="EMBL/GenBank/DDBJ databases">
        <title>Bacterial strain isolated from the female urinary microbiota.</title>
        <authorList>
            <person name="Thomas-White K."/>
            <person name="Kumar N."/>
            <person name="Forster S."/>
            <person name="Putonti C."/>
            <person name="Lawley T."/>
            <person name="Wolfe A.J."/>
        </authorList>
    </citation>
    <scope>NUCLEOTIDE SEQUENCE [LARGE SCALE GENOMIC DNA]</scope>
    <source>
        <strain evidence="2 3">UMB0908</strain>
    </source>
</reference>
<feature type="transmembrane region" description="Helical" evidence="1">
    <location>
        <begin position="129"/>
        <end position="150"/>
    </location>
</feature>
<feature type="transmembrane region" description="Helical" evidence="1">
    <location>
        <begin position="30"/>
        <end position="49"/>
    </location>
</feature>
<dbReference type="SUPFAM" id="SSF81343">
    <property type="entry name" value="Fumarate reductase respiratory complex transmembrane subunits"/>
    <property type="match status" value="1"/>
</dbReference>
<proteinExistence type="predicted"/>
<keyword evidence="1" id="KW-0812">Transmembrane</keyword>
<evidence type="ECO:0000256" key="1">
    <source>
        <dbReference type="SAM" id="Phobius"/>
    </source>
</evidence>
<comment type="caution">
    <text evidence="2">The sequence shown here is derived from an EMBL/GenBank/DDBJ whole genome shotgun (WGS) entry which is preliminary data.</text>
</comment>
<feature type="transmembrane region" description="Helical" evidence="1">
    <location>
        <begin position="224"/>
        <end position="245"/>
    </location>
</feature>
<dbReference type="RefSeq" id="WP_102212101.1">
    <property type="nucleotide sequence ID" value="NZ_PNHF01000004.1"/>
</dbReference>
<dbReference type="EMBL" id="PNHF01000004">
    <property type="protein sequence ID" value="PMC62959.1"/>
    <property type="molecule type" value="Genomic_DNA"/>
</dbReference>
<sequence length="246" mass="26953">MTVTSSNRDAIAHGKITFEPLRERPKFPSWALKLIMAVTGLIFGLYVIVHMVGNMKIFMGESDFNAYAAFLRTVGYPAIPNEGVLWIFRIVLLVAVILHVYGAFALHSRARQSRGKFRRQGMVGGWNTFTARTMIITGVVLLAFIVFHILDLTIGAAVAPENFVHGEAYANLVASFSRPLVAIWYIIAQLALLLHLSHGLWTATSDLGITGARWRKVMLFLSGLIPLLVVVGNIAIPVAVLTGLVG</sequence>
<dbReference type="Proteomes" id="UP000235363">
    <property type="component" value="Unassembled WGS sequence"/>
</dbReference>
<dbReference type="NCBIfam" id="TIGR02046">
    <property type="entry name" value="sdhC_b558_fam"/>
    <property type="match status" value="1"/>
</dbReference>
<feature type="transmembrane region" description="Helical" evidence="1">
    <location>
        <begin position="182"/>
        <end position="203"/>
    </location>
</feature>
<dbReference type="Gene3D" id="1.20.1300.10">
    <property type="entry name" value="Fumarate reductase/succinate dehydrogenase, transmembrane subunit"/>
    <property type="match status" value="1"/>
</dbReference>
<organism evidence="2 3">
    <name type="scientific">Corynebacterium xerosis</name>
    <dbReference type="NCBI Taxonomy" id="1725"/>
    <lineage>
        <taxon>Bacteria</taxon>
        <taxon>Bacillati</taxon>
        <taxon>Actinomycetota</taxon>
        <taxon>Actinomycetes</taxon>
        <taxon>Mycobacteriales</taxon>
        <taxon>Corynebacteriaceae</taxon>
        <taxon>Corynebacterium</taxon>
    </lineage>
</organism>
<evidence type="ECO:0000313" key="3">
    <source>
        <dbReference type="Proteomes" id="UP000235363"/>
    </source>
</evidence>
<dbReference type="AlphaFoldDB" id="A0A2N6T0V9"/>
<protein>
    <submittedName>
        <fullName evidence="2">Succinate dehydrogenase</fullName>
    </submittedName>
</protein>